<dbReference type="Gene3D" id="3.30.2310.20">
    <property type="entry name" value="RelE-like"/>
    <property type="match status" value="1"/>
</dbReference>
<dbReference type="Proteomes" id="UP000248291">
    <property type="component" value="Unassembled WGS sequence"/>
</dbReference>
<accession>A0AAN4Q7Y8</accession>
<organism evidence="1 2">
    <name type="scientific">Pseudomonas syringae pv. actinidiae</name>
    <dbReference type="NCBI Taxonomy" id="103796"/>
    <lineage>
        <taxon>Bacteria</taxon>
        <taxon>Pseudomonadati</taxon>
        <taxon>Pseudomonadota</taxon>
        <taxon>Gammaproteobacteria</taxon>
        <taxon>Pseudomonadales</taxon>
        <taxon>Pseudomonadaceae</taxon>
        <taxon>Pseudomonas</taxon>
        <taxon>Pseudomonas syringae</taxon>
    </lineage>
</organism>
<protein>
    <submittedName>
        <fullName evidence="1">Plasmid stabilization system protein ParE</fullName>
    </submittedName>
</protein>
<evidence type="ECO:0000313" key="1">
    <source>
        <dbReference type="EMBL" id="GBH18881.1"/>
    </source>
</evidence>
<name>A0AAN4Q7Y8_PSESF</name>
<gene>
    <name evidence="1" type="ORF">KPSA3_04875</name>
</gene>
<evidence type="ECO:0000313" key="2">
    <source>
        <dbReference type="Proteomes" id="UP000248291"/>
    </source>
</evidence>
<proteinExistence type="predicted"/>
<comment type="caution">
    <text evidence="1">The sequence shown here is derived from an EMBL/GenBank/DDBJ whole genome shotgun (WGS) entry which is preliminary data.</text>
</comment>
<sequence length="47" mass="5266">MQVEWLKTALKNLDDKAAYISLENPAAAVFFVEALQISVKQLASFRP</sequence>
<dbReference type="EMBL" id="BGKA01000181">
    <property type="protein sequence ID" value="GBH18881.1"/>
    <property type="molecule type" value="Genomic_DNA"/>
</dbReference>
<dbReference type="AlphaFoldDB" id="A0AAN4Q7Y8"/>
<reference evidence="1 2" key="1">
    <citation type="submission" date="2018-04" db="EMBL/GenBank/DDBJ databases">
        <title>Draft genome sequence of Pseudomonas syringae pv. actinidiae biovar 3 strains isolated from kiwifruit in Kagawa prefecture.</title>
        <authorList>
            <person name="Tabuchi M."/>
            <person name="Saito M."/>
            <person name="Fujiwara S."/>
            <person name="Sasa N."/>
            <person name="Akimitsu K."/>
            <person name="Gomi K."/>
            <person name="Konishi-Sugita S."/>
            <person name="Hamano K."/>
            <person name="Kataoka I."/>
        </authorList>
    </citation>
    <scope>NUCLEOTIDE SEQUENCE [LARGE SCALE GENOMIC DNA]</scope>
    <source>
        <strain evidence="1 2">MAFF212211</strain>
    </source>
</reference>
<dbReference type="InterPro" id="IPR035093">
    <property type="entry name" value="RelE/ParE_toxin_dom_sf"/>
</dbReference>